<dbReference type="KEGG" id="vg:80544247"/>
<keyword evidence="4" id="KW-1185">Reference proteome</keyword>
<organism evidence="3 4">
    <name type="scientific">Olene mendosa nucleopolyhedrovirus</name>
    <dbReference type="NCBI Taxonomy" id="2933796"/>
    <lineage>
        <taxon>Viruses</taxon>
        <taxon>Viruses incertae sedis</taxon>
        <taxon>Naldaviricetes</taxon>
        <taxon>Lefavirales</taxon>
        <taxon>Baculoviridae</taxon>
        <taxon>Alphabaculovirus</taxon>
        <taxon>Alphabaculovirus olmendosae</taxon>
    </lineage>
</organism>
<evidence type="ECO:0000313" key="4">
    <source>
        <dbReference type="Proteomes" id="UP001157381"/>
    </source>
</evidence>
<keyword evidence="1" id="KW-0863">Zinc-finger</keyword>
<reference evidence="3 4" key="1">
    <citation type="journal article" date="2022" name="Virus Genes">
        <title>The complete genome sequence of an alphabaculovirus from the brown tussock moth, Olene mendosa Hubner, expands our knowledge of lymantriine baculovirus diversity and evolution.</title>
        <authorList>
            <person name="Harrison R.L."/>
            <person name="Rowley D.L."/>
        </authorList>
    </citation>
    <scope>NUCLEOTIDE SEQUENCE [LARGE SCALE GENOMIC DNA]</scope>
    <source>
        <strain evidence="3">435</strain>
    </source>
</reference>
<accession>A0AAX3AVZ1</accession>
<evidence type="ECO:0000256" key="1">
    <source>
        <dbReference type="PROSITE-ProRule" id="PRU00175"/>
    </source>
</evidence>
<name>A0AAX3AVZ1_9ABAC</name>
<dbReference type="EMBL" id="MZ766431">
    <property type="protein sequence ID" value="UOQ18852.1"/>
    <property type="molecule type" value="Genomic_DNA"/>
</dbReference>
<dbReference type="GO" id="GO:0008270">
    <property type="term" value="F:zinc ion binding"/>
    <property type="evidence" value="ECO:0007669"/>
    <property type="project" value="UniProtKB-KW"/>
</dbReference>
<dbReference type="Pfam" id="PF00653">
    <property type="entry name" value="BIR"/>
    <property type="match status" value="1"/>
</dbReference>
<dbReference type="RefSeq" id="YP_010805353.1">
    <property type="nucleotide sequence ID" value="NC_077147.1"/>
</dbReference>
<dbReference type="Proteomes" id="UP001157381">
    <property type="component" value="Segment"/>
</dbReference>
<dbReference type="SUPFAM" id="SSF57924">
    <property type="entry name" value="Inhibitor of apoptosis (IAP) repeat"/>
    <property type="match status" value="1"/>
</dbReference>
<dbReference type="GeneID" id="80544247"/>
<dbReference type="PANTHER" id="PTHR10044:SF139">
    <property type="entry name" value="DEATH-ASSOCIATED INHIBITOR OF APOPTOSIS 2"/>
    <property type="match status" value="1"/>
</dbReference>
<dbReference type="Pfam" id="PF13920">
    <property type="entry name" value="zf-C3HC4_3"/>
    <property type="match status" value="1"/>
</dbReference>
<dbReference type="InterPro" id="IPR050784">
    <property type="entry name" value="IAP"/>
</dbReference>
<feature type="domain" description="RING-type" evidence="2">
    <location>
        <begin position="182"/>
        <end position="217"/>
    </location>
</feature>
<dbReference type="Gene3D" id="3.30.40.10">
    <property type="entry name" value="Zinc/RING finger domain, C3HC4 (zinc finger)"/>
    <property type="match status" value="1"/>
</dbReference>
<dbReference type="InterPro" id="IPR013083">
    <property type="entry name" value="Znf_RING/FYVE/PHD"/>
</dbReference>
<dbReference type="InterPro" id="IPR001370">
    <property type="entry name" value="BIR_rpt"/>
</dbReference>
<protein>
    <submittedName>
        <fullName evidence="3">IAP-2</fullName>
    </submittedName>
</protein>
<evidence type="ECO:0000259" key="2">
    <source>
        <dbReference type="PROSITE" id="PS50089"/>
    </source>
</evidence>
<keyword evidence="1" id="KW-0862">Zinc</keyword>
<dbReference type="Gene3D" id="1.10.1170.10">
    <property type="entry name" value="Inhibitor Of Apoptosis Protein (2mihbC-IAP-1), Chain A"/>
    <property type="match status" value="1"/>
</dbReference>
<dbReference type="PROSITE" id="PS50143">
    <property type="entry name" value="BIR_REPEAT_2"/>
    <property type="match status" value="1"/>
</dbReference>
<evidence type="ECO:0000313" key="3">
    <source>
        <dbReference type="EMBL" id="UOQ18852.1"/>
    </source>
</evidence>
<proteinExistence type="predicted"/>
<sequence length="229" mass="25724">MNSTLLSVDLAPPARLRSMDAIGLTDDEKAKLARDGFFYATDKKRYECVYCAFFMKKVDARAVRYHAFSSCPKSLQSLQSDERRRAASFQVFKVARIKYGHCAKTLVACGFFYNGRCREAQCSRCGMAVVKLQRGDDLRFIHGVYSPKCAFVNSPPATPAQPVPSAPPVDALAEVYEDDITCKICFERPRNVCFLPCRHLCACAVCARRCSACCICRQTILNKIEIYLH</sequence>
<keyword evidence="1" id="KW-0479">Metal-binding</keyword>
<dbReference type="InterPro" id="IPR001841">
    <property type="entry name" value="Znf_RING"/>
</dbReference>
<dbReference type="PROSITE" id="PS50089">
    <property type="entry name" value="ZF_RING_2"/>
    <property type="match status" value="1"/>
</dbReference>
<dbReference type="SMART" id="SM00238">
    <property type="entry name" value="BIR"/>
    <property type="match status" value="1"/>
</dbReference>
<dbReference type="PANTHER" id="PTHR10044">
    <property type="entry name" value="INHIBITOR OF APOPTOSIS"/>
    <property type="match status" value="1"/>
</dbReference>